<name>A0A8H7QLY5_9FUNG</name>
<accession>A0A8H7QLY5</accession>
<organism evidence="3 4">
    <name type="scientific">Mucor saturninus</name>
    <dbReference type="NCBI Taxonomy" id="64648"/>
    <lineage>
        <taxon>Eukaryota</taxon>
        <taxon>Fungi</taxon>
        <taxon>Fungi incertae sedis</taxon>
        <taxon>Mucoromycota</taxon>
        <taxon>Mucoromycotina</taxon>
        <taxon>Mucoromycetes</taxon>
        <taxon>Mucorales</taxon>
        <taxon>Mucorineae</taxon>
        <taxon>Mucoraceae</taxon>
        <taxon>Mucor</taxon>
    </lineage>
</organism>
<feature type="region of interest" description="Disordered" evidence="2">
    <location>
        <begin position="428"/>
        <end position="468"/>
    </location>
</feature>
<feature type="compositionally biased region" description="Polar residues" evidence="2">
    <location>
        <begin position="428"/>
        <end position="449"/>
    </location>
</feature>
<feature type="region of interest" description="Disordered" evidence="2">
    <location>
        <begin position="249"/>
        <end position="268"/>
    </location>
</feature>
<protein>
    <submittedName>
        <fullName evidence="3">Uncharacterized protein</fullName>
    </submittedName>
</protein>
<sequence>MIMPCLGARRKASSTNISSFTSRQNSISNDKFIPTPTTPTTTAAAAAAPVAASIHTGNLSRHASIASHQSAAAAAAVAQIKQECSDLKSMNKKHLEIITKQTEELAQLRKELSIKSMEIPQQPSTDDGLQKELCKLESRHKETISTLAEKEALLEETNQRLQELLMHRADKEDPSEDNEIYLQLEEKDRLLQEKDLQLEELKAQWNAERAELIKPALQQVTAQLEELKETNKIAVDRLSEKENELAELRSQLTRRDRKPKQSFTHDQDNQRRLNRLTMDLENDRLLIQRLDELNQQLEAQKQNHETILESHAKVIAEKDHALLQQQKSLKQLKINHENATKTLEQEQLHHLKKLQLQHETDMNQLNKRLKLAENQAKSTVDDELDQILVEFEQSQHNHSIQVAHLQQSYQEQISVMKQGQQAELQSLIGSGKNNSGSQRTKLKQRQPSVTKLRDSKFQWPPAAPTSIA</sequence>
<keyword evidence="1" id="KW-0175">Coiled coil</keyword>
<gene>
    <name evidence="3" type="ORF">INT47_012090</name>
</gene>
<evidence type="ECO:0000313" key="4">
    <source>
        <dbReference type="Proteomes" id="UP000603453"/>
    </source>
</evidence>
<feature type="compositionally biased region" description="Polar residues" evidence="2">
    <location>
        <begin position="16"/>
        <end position="29"/>
    </location>
</feature>
<feature type="region of interest" description="Disordered" evidence="2">
    <location>
        <begin position="16"/>
        <end position="40"/>
    </location>
</feature>
<keyword evidence="4" id="KW-1185">Reference proteome</keyword>
<evidence type="ECO:0000256" key="1">
    <source>
        <dbReference type="SAM" id="Coils"/>
    </source>
</evidence>
<evidence type="ECO:0000313" key="3">
    <source>
        <dbReference type="EMBL" id="KAG2194719.1"/>
    </source>
</evidence>
<feature type="non-terminal residue" evidence="3">
    <location>
        <position position="1"/>
    </location>
</feature>
<feature type="coiled-coil region" evidence="1">
    <location>
        <begin position="91"/>
        <end position="118"/>
    </location>
</feature>
<dbReference type="EMBL" id="JAEPRD010000189">
    <property type="protein sequence ID" value="KAG2194719.1"/>
    <property type="molecule type" value="Genomic_DNA"/>
</dbReference>
<evidence type="ECO:0000256" key="2">
    <source>
        <dbReference type="SAM" id="MobiDB-lite"/>
    </source>
</evidence>
<proteinExistence type="predicted"/>
<dbReference type="Proteomes" id="UP000603453">
    <property type="component" value="Unassembled WGS sequence"/>
</dbReference>
<dbReference type="OrthoDB" id="9932926at2759"/>
<comment type="caution">
    <text evidence="3">The sequence shown here is derived from an EMBL/GenBank/DDBJ whole genome shotgun (WGS) entry which is preliminary data.</text>
</comment>
<dbReference type="AlphaFoldDB" id="A0A8H7QLY5"/>
<reference evidence="3" key="1">
    <citation type="submission" date="2020-12" db="EMBL/GenBank/DDBJ databases">
        <title>Metabolic potential, ecology and presence of endohyphal bacteria is reflected in genomic diversity of Mucoromycotina.</title>
        <authorList>
            <person name="Muszewska A."/>
            <person name="Okrasinska A."/>
            <person name="Steczkiewicz K."/>
            <person name="Drgas O."/>
            <person name="Orlowska M."/>
            <person name="Perlinska-Lenart U."/>
            <person name="Aleksandrzak-Piekarczyk T."/>
            <person name="Szatraj K."/>
            <person name="Zielenkiewicz U."/>
            <person name="Pilsyk S."/>
            <person name="Malc E."/>
            <person name="Mieczkowski P."/>
            <person name="Kruszewska J.S."/>
            <person name="Biernat P."/>
            <person name="Pawlowska J."/>
        </authorList>
    </citation>
    <scope>NUCLEOTIDE SEQUENCE</scope>
    <source>
        <strain evidence="3">WA0000017839</strain>
    </source>
</reference>